<reference evidence="4" key="1">
    <citation type="journal article" date="2019" name="Sci. Rep.">
        <title>Draft genome of Tanacetum cinerariifolium, the natural source of mosquito coil.</title>
        <authorList>
            <person name="Yamashiro T."/>
            <person name="Shiraishi A."/>
            <person name="Satake H."/>
            <person name="Nakayama K."/>
        </authorList>
    </citation>
    <scope>NUCLEOTIDE SEQUENCE</scope>
</reference>
<name>A0A699I8Q2_TANCI</name>
<dbReference type="InterPro" id="IPR005162">
    <property type="entry name" value="Retrotrans_gag_dom"/>
</dbReference>
<evidence type="ECO:0000259" key="3">
    <source>
        <dbReference type="Pfam" id="PF03732"/>
    </source>
</evidence>
<evidence type="ECO:0000313" key="4">
    <source>
        <dbReference type="EMBL" id="GEZ35932.1"/>
    </source>
</evidence>
<proteinExistence type="predicted"/>
<dbReference type="SUPFAM" id="SSF57756">
    <property type="entry name" value="Retrovirus zinc finger-like domains"/>
    <property type="match status" value="1"/>
</dbReference>
<dbReference type="Gene3D" id="4.10.60.10">
    <property type="entry name" value="Zinc finger, CCHC-type"/>
    <property type="match status" value="1"/>
</dbReference>
<dbReference type="AlphaFoldDB" id="A0A699I8Q2"/>
<feature type="domain" description="Retrotransposon gag" evidence="3">
    <location>
        <begin position="86"/>
        <end position="174"/>
    </location>
</feature>
<evidence type="ECO:0008006" key="5">
    <source>
        <dbReference type="Google" id="ProtNLM"/>
    </source>
</evidence>
<accession>A0A699I8Q2</accession>
<evidence type="ECO:0000256" key="1">
    <source>
        <dbReference type="SAM" id="MobiDB-lite"/>
    </source>
</evidence>
<protein>
    <recommendedName>
        <fullName evidence="5">CCHC-type domain-containing protein</fullName>
    </recommendedName>
</protein>
<dbReference type="EMBL" id="BKCJ010269503">
    <property type="protein sequence ID" value="GEZ35932.1"/>
    <property type="molecule type" value="Genomic_DNA"/>
</dbReference>
<dbReference type="GO" id="GO:0008270">
    <property type="term" value="F:zinc ion binding"/>
    <property type="evidence" value="ECO:0007669"/>
    <property type="project" value="InterPro"/>
</dbReference>
<sequence>MSEAQMRKIIRDQVATSMAKFMANMNRGTGDAGINGAAADGAGTGGAETDGAGTGGVEAGGAEAGGAGPAVLEITGDCKEKDKVKFTTATLQDRALTWWNGRIASIGIDAANGITWTEVRKWMTEEFCPRSMLQRLEQELYNLKLKRTNIDGYTNRFHELDLLCPRMVELKQAVRMDYQLMGQIIKDKTDEGPKGEKQKGEGDRGGRVCPNCKNKKHVGDCWKCGKCGKLGHKTAAYWCLDKKDVTCFNCNEKGHLKRDFPKLKKNGQGGNNRGAVYKLGAVDAQQDPKAVT</sequence>
<organism evidence="4">
    <name type="scientific">Tanacetum cinerariifolium</name>
    <name type="common">Dalmatian daisy</name>
    <name type="synonym">Chrysanthemum cinerariifolium</name>
    <dbReference type="NCBI Taxonomy" id="118510"/>
    <lineage>
        <taxon>Eukaryota</taxon>
        <taxon>Viridiplantae</taxon>
        <taxon>Streptophyta</taxon>
        <taxon>Embryophyta</taxon>
        <taxon>Tracheophyta</taxon>
        <taxon>Spermatophyta</taxon>
        <taxon>Magnoliopsida</taxon>
        <taxon>eudicotyledons</taxon>
        <taxon>Gunneridae</taxon>
        <taxon>Pentapetalae</taxon>
        <taxon>asterids</taxon>
        <taxon>campanulids</taxon>
        <taxon>Asterales</taxon>
        <taxon>Asteraceae</taxon>
        <taxon>Asteroideae</taxon>
        <taxon>Anthemideae</taxon>
        <taxon>Anthemidinae</taxon>
        <taxon>Tanacetum</taxon>
    </lineage>
</organism>
<gene>
    <name evidence="4" type="ORF">Tci_507905</name>
</gene>
<feature type="domain" description="CCHC-type" evidence="2">
    <location>
        <begin position="246"/>
        <end position="259"/>
    </location>
</feature>
<dbReference type="InterPro" id="IPR001878">
    <property type="entry name" value="Znf_CCHC"/>
</dbReference>
<dbReference type="InterPro" id="IPR036875">
    <property type="entry name" value="Znf_CCHC_sf"/>
</dbReference>
<dbReference type="Pfam" id="PF00098">
    <property type="entry name" value="zf-CCHC"/>
    <property type="match status" value="1"/>
</dbReference>
<feature type="region of interest" description="Disordered" evidence="1">
    <location>
        <begin position="187"/>
        <end position="206"/>
    </location>
</feature>
<evidence type="ECO:0000259" key="2">
    <source>
        <dbReference type="Pfam" id="PF00098"/>
    </source>
</evidence>
<dbReference type="GO" id="GO:0003676">
    <property type="term" value="F:nucleic acid binding"/>
    <property type="evidence" value="ECO:0007669"/>
    <property type="project" value="InterPro"/>
</dbReference>
<dbReference type="Pfam" id="PF03732">
    <property type="entry name" value="Retrotrans_gag"/>
    <property type="match status" value="1"/>
</dbReference>
<feature type="non-terminal residue" evidence="4">
    <location>
        <position position="292"/>
    </location>
</feature>
<comment type="caution">
    <text evidence="4">The sequence shown here is derived from an EMBL/GenBank/DDBJ whole genome shotgun (WGS) entry which is preliminary data.</text>
</comment>